<evidence type="ECO:0000313" key="2">
    <source>
        <dbReference type="EMBL" id="CAD5244702.1"/>
    </source>
</evidence>
<sequence>MRILMVGHYPPHPGGVASHLDSLVRELRKRHEVHVLTYGPVEPREFEREFVHQVKVPPIYGLRGTSFAFLGSRKIVRLHRELGFDLIHAHFVGTTGFAGVLAKEKTGLPLVVTAHGSDLEHTAKLALGGFYVKKTLTEADAVIAVSHWLAGKALALGAGRVRVIPNGVRELEGAGEPENGRRHITFIGALREYKSPGTFIELARALPEREFLVVGDGPLRRSLEASAPENVRFLGYRRDVGKILSESALLVLPSRREGFGLVVIEANSLGVPAVGRHVSAVPELIRAGKNGLTFETFDELVEAVRILTEPKKNRKAGAVAKSVAALYSWEAIAAAVEGVYSSVVGQRF</sequence>
<dbReference type="Pfam" id="PF13439">
    <property type="entry name" value="Glyco_transf_4"/>
    <property type="match status" value="1"/>
</dbReference>
<accession>A0A7G2DCI5</accession>
<keyword evidence="3" id="KW-1185">Reference proteome</keyword>
<dbReference type="RefSeq" id="WP_188202396.1">
    <property type="nucleotide sequence ID" value="NZ_LR881183.1"/>
</dbReference>
<feature type="domain" description="Glycosyltransferase subfamily 4-like N-terminal" evidence="1">
    <location>
        <begin position="13"/>
        <end position="168"/>
    </location>
</feature>
<dbReference type="CDD" id="cd03801">
    <property type="entry name" value="GT4_PimA-like"/>
    <property type="match status" value="1"/>
</dbReference>
<dbReference type="GO" id="GO:0016757">
    <property type="term" value="F:glycosyltransferase activity"/>
    <property type="evidence" value="ECO:0007669"/>
    <property type="project" value="TreeGrafter"/>
</dbReference>
<dbReference type="PANTHER" id="PTHR45947:SF3">
    <property type="entry name" value="SULFOQUINOVOSYL TRANSFERASE SQD2"/>
    <property type="match status" value="1"/>
</dbReference>
<protein>
    <submittedName>
        <fullName evidence="2">Glycosyltransferase</fullName>
    </submittedName>
</protein>
<dbReference type="SUPFAM" id="SSF53756">
    <property type="entry name" value="UDP-Glycosyltransferase/glycogen phosphorylase"/>
    <property type="match status" value="1"/>
</dbReference>
<name>A0A7G2DCI5_9EURY</name>
<dbReference type="InterPro" id="IPR028098">
    <property type="entry name" value="Glyco_trans_4-like_N"/>
</dbReference>
<evidence type="ECO:0000259" key="1">
    <source>
        <dbReference type="Pfam" id="PF13439"/>
    </source>
</evidence>
<dbReference type="AlphaFoldDB" id="A0A7G2DCI5"/>
<dbReference type="GeneID" id="58919291"/>
<proteinExistence type="predicted"/>
<dbReference type="Gene3D" id="3.40.50.2000">
    <property type="entry name" value="Glycogen Phosphorylase B"/>
    <property type="match status" value="2"/>
</dbReference>
<gene>
    <name evidence="2" type="ORF">TIRI35C_1548</name>
</gene>
<dbReference type="InterPro" id="IPR050194">
    <property type="entry name" value="Glycosyltransferase_grp1"/>
</dbReference>
<keyword evidence="2" id="KW-0808">Transferase</keyword>
<dbReference type="Proteomes" id="UP000516304">
    <property type="component" value="Chromosome TIRI35C"/>
</dbReference>
<dbReference type="PANTHER" id="PTHR45947">
    <property type="entry name" value="SULFOQUINOVOSYL TRANSFERASE SQD2"/>
    <property type="match status" value="1"/>
</dbReference>
<evidence type="ECO:0000313" key="3">
    <source>
        <dbReference type="Proteomes" id="UP000516304"/>
    </source>
</evidence>
<dbReference type="EMBL" id="LR881183">
    <property type="protein sequence ID" value="CAD5244702.1"/>
    <property type="molecule type" value="Genomic_DNA"/>
</dbReference>
<organism evidence="2 3">
    <name type="scientific">Thermococcus camini</name>
    <dbReference type="NCBI Taxonomy" id="2016373"/>
    <lineage>
        <taxon>Archaea</taxon>
        <taxon>Methanobacteriati</taxon>
        <taxon>Methanobacteriota</taxon>
        <taxon>Thermococci</taxon>
        <taxon>Thermococcales</taxon>
        <taxon>Thermococcaceae</taxon>
        <taxon>Thermococcus</taxon>
    </lineage>
</organism>
<dbReference type="KEGG" id="tcq:TIRI35C_1548"/>
<reference evidence="2 3" key="1">
    <citation type="submission" date="2020-09" db="EMBL/GenBank/DDBJ databases">
        <authorList>
            <person name="Courtine D."/>
        </authorList>
    </citation>
    <scope>NUCLEOTIDE SEQUENCE [LARGE SCALE GENOMIC DNA]</scope>
    <source>
        <strain evidence="2 3">IRI35c</strain>
    </source>
</reference>
<dbReference type="Pfam" id="PF13692">
    <property type="entry name" value="Glyco_trans_1_4"/>
    <property type="match status" value="1"/>
</dbReference>